<dbReference type="AlphaFoldDB" id="A0AAD6TFY5"/>
<organism evidence="1 2">
    <name type="scientific">Mycena alexandri</name>
    <dbReference type="NCBI Taxonomy" id="1745969"/>
    <lineage>
        <taxon>Eukaryota</taxon>
        <taxon>Fungi</taxon>
        <taxon>Dikarya</taxon>
        <taxon>Basidiomycota</taxon>
        <taxon>Agaricomycotina</taxon>
        <taxon>Agaricomycetes</taxon>
        <taxon>Agaricomycetidae</taxon>
        <taxon>Agaricales</taxon>
        <taxon>Marasmiineae</taxon>
        <taxon>Mycenaceae</taxon>
        <taxon>Mycena</taxon>
    </lineage>
</organism>
<evidence type="ECO:0000313" key="2">
    <source>
        <dbReference type="Proteomes" id="UP001218188"/>
    </source>
</evidence>
<protein>
    <submittedName>
        <fullName evidence="1">Uncharacterized protein</fullName>
    </submittedName>
</protein>
<dbReference type="EMBL" id="JARJCM010000006">
    <property type="protein sequence ID" value="KAJ7044651.1"/>
    <property type="molecule type" value="Genomic_DNA"/>
</dbReference>
<proteinExistence type="predicted"/>
<evidence type="ECO:0000313" key="1">
    <source>
        <dbReference type="EMBL" id="KAJ7044651.1"/>
    </source>
</evidence>
<comment type="caution">
    <text evidence="1">The sequence shown here is derived from an EMBL/GenBank/DDBJ whole genome shotgun (WGS) entry which is preliminary data.</text>
</comment>
<name>A0AAD6TFY5_9AGAR</name>
<gene>
    <name evidence="1" type="ORF">C8F04DRAFT_593053</name>
</gene>
<dbReference type="Proteomes" id="UP001218188">
    <property type="component" value="Unassembled WGS sequence"/>
</dbReference>
<accession>A0AAD6TFY5</accession>
<keyword evidence="2" id="KW-1185">Reference proteome</keyword>
<reference evidence="1" key="1">
    <citation type="submission" date="2023-03" db="EMBL/GenBank/DDBJ databases">
        <title>Massive genome expansion in bonnet fungi (Mycena s.s.) driven by repeated elements and novel gene families across ecological guilds.</title>
        <authorList>
            <consortium name="Lawrence Berkeley National Laboratory"/>
            <person name="Harder C.B."/>
            <person name="Miyauchi S."/>
            <person name="Viragh M."/>
            <person name="Kuo A."/>
            <person name="Thoen E."/>
            <person name="Andreopoulos B."/>
            <person name="Lu D."/>
            <person name="Skrede I."/>
            <person name="Drula E."/>
            <person name="Henrissat B."/>
            <person name="Morin E."/>
            <person name="Kohler A."/>
            <person name="Barry K."/>
            <person name="LaButti K."/>
            <person name="Morin E."/>
            <person name="Salamov A."/>
            <person name="Lipzen A."/>
            <person name="Mereny Z."/>
            <person name="Hegedus B."/>
            <person name="Baldrian P."/>
            <person name="Stursova M."/>
            <person name="Weitz H."/>
            <person name="Taylor A."/>
            <person name="Grigoriev I.V."/>
            <person name="Nagy L.G."/>
            <person name="Martin F."/>
            <person name="Kauserud H."/>
        </authorList>
    </citation>
    <scope>NUCLEOTIDE SEQUENCE</scope>
    <source>
        <strain evidence="1">CBHHK200</strain>
    </source>
</reference>
<sequence length="79" mass="8625">MIADYTGVLPGLTGGFGPRVTFQLAAVLRLWVLFSGCAAHIYLPPLLHGRDSFGFPRYASVNFWAPLSSSRGLFCCCTR</sequence>